<dbReference type="AlphaFoldDB" id="A0A1Q2CQI6"/>
<dbReference type="OrthoDB" id="9800865at2"/>
<dbReference type="SUPFAM" id="SSF53597">
    <property type="entry name" value="Dihydrofolate reductase-like"/>
    <property type="match status" value="1"/>
</dbReference>
<keyword evidence="6" id="KW-1185">Reference proteome</keyword>
<gene>
    <name evidence="5" type="ORF">BW730_13635</name>
</gene>
<accession>A0A1Q2CQI6</accession>
<dbReference type="Proteomes" id="UP000188145">
    <property type="component" value="Chromosome"/>
</dbReference>
<evidence type="ECO:0000313" key="6">
    <source>
        <dbReference type="Proteomes" id="UP000188145"/>
    </source>
</evidence>
<evidence type="ECO:0000256" key="1">
    <source>
        <dbReference type="ARBA" id="ARBA00005104"/>
    </source>
</evidence>
<dbReference type="EMBL" id="CP019606">
    <property type="protein sequence ID" value="AQP48389.1"/>
    <property type="molecule type" value="Genomic_DNA"/>
</dbReference>
<dbReference type="KEGG" id="tes:BW730_13635"/>
<dbReference type="PANTHER" id="PTHR38011:SF7">
    <property type="entry name" value="2,5-DIAMINO-6-RIBOSYLAMINO-4(3H)-PYRIMIDINONE 5'-PHOSPHATE REDUCTASE"/>
    <property type="match status" value="1"/>
</dbReference>
<sequence length="243" mass="26254">MDAELPRVVLTTTASVDGRISLGRSQRLMDDRVGRRWGTMAVPGAFTDRHEQLGARAILEGSGSLVDVDAPAPEWPVPTPPDSALLRDHPPVATGSERWYVIADGRGRVDWKFTEMDGVRLLLLVCEATPTGYLQRLVDLGVGYFVAGRDRVDLREGLRKLRANLGLELVVADSGGTINATLLREGLVDVLDVVTLPGLIGGLGAPTIMDGPELGEDESPILLELLDVATNRGVVRTRYRVLS</sequence>
<evidence type="ECO:0000256" key="3">
    <source>
        <dbReference type="ARBA" id="ARBA00023002"/>
    </source>
</evidence>
<comment type="pathway">
    <text evidence="1">Cofactor biosynthesis; riboflavin biosynthesis.</text>
</comment>
<dbReference type="RefSeq" id="WP_077686722.1">
    <property type="nucleotide sequence ID" value="NZ_CP019606.1"/>
</dbReference>
<reference evidence="6" key="1">
    <citation type="submission" date="2017-02" db="EMBL/GenBank/DDBJ databases">
        <title>Tessaracoccus aquaemaris sp. nov., isolated from the intestine of a Korean rockfish, Sebastes schlegelii, in a marine aquaculture pond.</title>
        <authorList>
            <person name="Tak E.J."/>
            <person name="Bae J.-W."/>
        </authorList>
    </citation>
    <scope>NUCLEOTIDE SEQUENCE [LARGE SCALE GENOMIC DNA]</scope>
    <source>
        <strain evidence="6">NSG39</strain>
    </source>
</reference>
<dbReference type="Pfam" id="PF01872">
    <property type="entry name" value="RibD_C"/>
    <property type="match status" value="1"/>
</dbReference>
<organism evidence="5 6">
    <name type="scientific">Tessaracoccus aquimaris</name>
    <dbReference type="NCBI Taxonomy" id="1332264"/>
    <lineage>
        <taxon>Bacteria</taxon>
        <taxon>Bacillati</taxon>
        <taxon>Actinomycetota</taxon>
        <taxon>Actinomycetes</taxon>
        <taxon>Propionibacteriales</taxon>
        <taxon>Propionibacteriaceae</taxon>
        <taxon>Tessaracoccus</taxon>
    </lineage>
</organism>
<dbReference type="GO" id="GO:0009231">
    <property type="term" value="P:riboflavin biosynthetic process"/>
    <property type="evidence" value="ECO:0007669"/>
    <property type="project" value="InterPro"/>
</dbReference>
<keyword evidence="2" id="KW-0521">NADP</keyword>
<keyword evidence="3" id="KW-0560">Oxidoreductase</keyword>
<dbReference type="InterPro" id="IPR050765">
    <property type="entry name" value="Riboflavin_Biosynth_HTPR"/>
</dbReference>
<protein>
    <recommendedName>
        <fullName evidence="4">Bacterial bifunctional deaminase-reductase C-terminal domain-containing protein</fullName>
    </recommendedName>
</protein>
<dbReference type="STRING" id="1332264.BW730_13635"/>
<dbReference type="GO" id="GO:0008703">
    <property type="term" value="F:5-amino-6-(5-phosphoribosylamino)uracil reductase activity"/>
    <property type="evidence" value="ECO:0007669"/>
    <property type="project" value="InterPro"/>
</dbReference>
<proteinExistence type="predicted"/>
<evidence type="ECO:0000259" key="4">
    <source>
        <dbReference type="Pfam" id="PF01872"/>
    </source>
</evidence>
<feature type="domain" description="Bacterial bifunctional deaminase-reductase C-terminal" evidence="4">
    <location>
        <begin position="6"/>
        <end position="216"/>
    </location>
</feature>
<dbReference type="InterPro" id="IPR002734">
    <property type="entry name" value="RibDG_C"/>
</dbReference>
<dbReference type="Gene3D" id="3.40.430.10">
    <property type="entry name" value="Dihydrofolate Reductase, subunit A"/>
    <property type="match status" value="1"/>
</dbReference>
<dbReference type="InterPro" id="IPR024072">
    <property type="entry name" value="DHFR-like_dom_sf"/>
</dbReference>
<evidence type="ECO:0000256" key="2">
    <source>
        <dbReference type="ARBA" id="ARBA00022857"/>
    </source>
</evidence>
<name>A0A1Q2CQI6_9ACTN</name>
<evidence type="ECO:0000313" key="5">
    <source>
        <dbReference type="EMBL" id="AQP48389.1"/>
    </source>
</evidence>
<dbReference type="PANTHER" id="PTHR38011">
    <property type="entry name" value="DIHYDROFOLATE REDUCTASE FAMILY PROTEIN (AFU_ORTHOLOGUE AFUA_8G06820)"/>
    <property type="match status" value="1"/>
</dbReference>